<feature type="domain" description="Nudix hydrolase" evidence="12">
    <location>
        <begin position="137"/>
        <end position="269"/>
    </location>
</feature>
<dbReference type="HOGENOM" id="CLU_054299_4_0_1"/>
<dbReference type="InterPro" id="IPR020084">
    <property type="entry name" value="NUDIX_hydrolase_CS"/>
</dbReference>
<evidence type="ECO:0000256" key="6">
    <source>
        <dbReference type="ARBA" id="ARBA00022801"/>
    </source>
</evidence>
<dbReference type="OMA" id="WRAEGHI"/>
<dbReference type="Pfam" id="PF18290">
    <property type="entry name" value="Nudix_hydro"/>
    <property type="match status" value="1"/>
</dbReference>
<dbReference type="GO" id="GO:0047631">
    <property type="term" value="F:ADP-ribose diphosphatase activity"/>
    <property type="evidence" value="ECO:0007669"/>
    <property type="project" value="TreeGrafter"/>
</dbReference>
<evidence type="ECO:0000256" key="5">
    <source>
        <dbReference type="ARBA" id="ARBA00022490"/>
    </source>
</evidence>
<dbReference type="GO" id="GO:0005739">
    <property type="term" value="C:mitochondrion"/>
    <property type="evidence" value="ECO:0007669"/>
    <property type="project" value="UniProtKB-SubCell"/>
</dbReference>
<dbReference type="OrthoDB" id="447842at2759"/>
<dbReference type="GO" id="GO:0005634">
    <property type="term" value="C:nucleus"/>
    <property type="evidence" value="ECO:0007669"/>
    <property type="project" value="UniProtKB-SubCell"/>
</dbReference>
<proteinExistence type="inferred from homology"/>
<dbReference type="InterPro" id="IPR040618">
    <property type="entry name" value="Pre-Nudix"/>
</dbReference>
<dbReference type="PANTHER" id="PTHR13994">
    <property type="entry name" value="NUDIX HYDROLASE RELATED"/>
    <property type="match status" value="1"/>
</dbReference>
<sequence>MKRQLHILSPVQLLNNSALFKGHRVKLTVNNVCLTSSNPPILEGECDKYQGMHIDLADGVHEDFSVEKFDLILGDSLCRWKKEGFASVWIRFTLQQGALISVAANHGFVYHHAENKHAVMCQWLDMDSPSRLPQFATHQVGVAGCVVDHESKSVLVIRDKHKRYSLWKFPGGLAELGEDLNQTAVREIYEETGVKSEFHGILAFRQQHDQPSAYGRSDLYFVCYMTPLTFDLKPCLREIEACMWMDLEELESHPQTSAITRRIVKLVKKGLGEGFNDVTFVGQEFQSIYKDLKYVMYHRGIVDDGPLPYVHSILEARRKKTTG</sequence>
<evidence type="ECO:0000256" key="2">
    <source>
        <dbReference type="ARBA" id="ARBA00004173"/>
    </source>
</evidence>
<dbReference type="EMBL" id="AMQN01008212">
    <property type="status" value="NOT_ANNOTATED_CDS"/>
    <property type="molecule type" value="Genomic_DNA"/>
</dbReference>
<evidence type="ECO:0000256" key="9">
    <source>
        <dbReference type="ARBA" id="ARBA00057091"/>
    </source>
</evidence>
<keyword evidence="7" id="KW-0496">Mitochondrion</keyword>
<dbReference type="SUPFAM" id="SSF55811">
    <property type="entry name" value="Nudix"/>
    <property type="match status" value="1"/>
</dbReference>
<reference evidence="14" key="3">
    <citation type="submission" date="2015-06" db="UniProtKB">
        <authorList>
            <consortium name="EnsemblMetazoa"/>
        </authorList>
    </citation>
    <scope>IDENTIFICATION</scope>
</reference>
<dbReference type="GO" id="GO:0035529">
    <property type="term" value="F:NADH pyrophosphatase activity"/>
    <property type="evidence" value="ECO:0007669"/>
    <property type="project" value="TreeGrafter"/>
</dbReference>
<evidence type="ECO:0000259" key="12">
    <source>
        <dbReference type="PROSITE" id="PS51462"/>
    </source>
</evidence>
<name>R7UEB0_CAPTE</name>
<comment type="subcellular location">
    <subcellularLocation>
        <location evidence="3">Cytoplasm</location>
    </subcellularLocation>
    <subcellularLocation>
        <location evidence="2">Mitochondrion</location>
    </subcellularLocation>
    <subcellularLocation>
        <location evidence="1">Nucleus</location>
    </subcellularLocation>
</comment>
<gene>
    <name evidence="13" type="ORF">CAPTEDRAFT_175223</name>
</gene>
<dbReference type="PROSITE" id="PS00893">
    <property type="entry name" value="NUDIX_BOX"/>
    <property type="match status" value="1"/>
</dbReference>
<keyword evidence="5" id="KW-0963">Cytoplasm</keyword>
<evidence type="ECO:0000256" key="1">
    <source>
        <dbReference type="ARBA" id="ARBA00004123"/>
    </source>
</evidence>
<dbReference type="Pfam" id="PF00293">
    <property type="entry name" value="NUDIX"/>
    <property type="match status" value="1"/>
</dbReference>
<dbReference type="PRINTS" id="PR01356">
    <property type="entry name" value="GFGPROTEIN"/>
</dbReference>
<dbReference type="Proteomes" id="UP000014760">
    <property type="component" value="Unassembled WGS sequence"/>
</dbReference>
<evidence type="ECO:0000256" key="8">
    <source>
        <dbReference type="ARBA" id="ARBA00023242"/>
    </source>
</evidence>
<accession>R7UEB0</accession>
<keyword evidence="6 11" id="KW-0378">Hydrolase</keyword>
<evidence type="ECO:0000313" key="14">
    <source>
        <dbReference type="EnsemblMetazoa" id="CapteP175223"/>
    </source>
</evidence>
<dbReference type="FunFam" id="3.90.79.10:FF:000027">
    <property type="entry name" value="nucleoside diphosphate-linked moiety X motif 6"/>
    <property type="match status" value="1"/>
</dbReference>
<dbReference type="InterPro" id="IPR000086">
    <property type="entry name" value="NUDIX_hydrolase_dom"/>
</dbReference>
<reference evidence="13 15" key="2">
    <citation type="journal article" date="2013" name="Nature">
        <title>Insights into bilaterian evolution from three spiralian genomes.</title>
        <authorList>
            <person name="Simakov O."/>
            <person name="Marletaz F."/>
            <person name="Cho S.J."/>
            <person name="Edsinger-Gonzales E."/>
            <person name="Havlak P."/>
            <person name="Hellsten U."/>
            <person name="Kuo D.H."/>
            <person name="Larsson T."/>
            <person name="Lv J."/>
            <person name="Arendt D."/>
            <person name="Savage R."/>
            <person name="Osoegawa K."/>
            <person name="de Jong P."/>
            <person name="Grimwood J."/>
            <person name="Chapman J.A."/>
            <person name="Shapiro H."/>
            <person name="Aerts A."/>
            <person name="Otillar R.P."/>
            <person name="Terry A.Y."/>
            <person name="Boore J.L."/>
            <person name="Grigoriev I.V."/>
            <person name="Lindberg D.R."/>
            <person name="Seaver E.C."/>
            <person name="Weisblat D.A."/>
            <person name="Putnam N.H."/>
            <person name="Rokhsar D.S."/>
        </authorList>
    </citation>
    <scope>NUCLEOTIDE SEQUENCE</scope>
    <source>
        <strain evidence="13 15">I ESC-2004</strain>
    </source>
</reference>
<evidence type="ECO:0000256" key="11">
    <source>
        <dbReference type="RuleBase" id="RU003476"/>
    </source>
</evidence>
<dbReference type="PROSITE" id="PS51462">
    <property type="entry name" value="NUDIX"/>
    <property type="match status" value="1"/>
</dbReference>
<dbReference type="PRINTS" id="PR00502">
    <property type="entry name" value="NUDIXFAMILY"/>
</dbReference>
<reference evidence="15" key="1">
    <citation type="submission" date="2012-12" db="EMBL/GenBank/DDBJ databases">
        <authorList>
            <person name="Hellsten U."/>
            <person name="Grimwood J."/>
            <person name="Chapman J.A."/>
            <person name="Shapiro H."/>
            <person name="Aerts A."/>
            <person name="Otillar R.P."/>
            <person name="Terry A.Y."/>
            <person name="Boore J.L."/>
            <person name="Simakov O."/>
            <person name="Marletaz F."/>
            <person name="Cho S.-J."/>
            <person name="Edsinger-Gonzales E."/>
            <person name="Havlak P."/>
            <person name="Kuo D.-H."/>
            <person name="Larsson T."/>
            <person name="Lv J."/>
            <person name="Arendt D."/>
            <person name="Savage R."/>
            <person name="Osoegawa K."/>
            <person name="de Jong P."/>
            <person name="Lindberg D.R."/>
            <person name="Seaver E.C."/>
            <person name="Weisblat D.A."/>
            <person name="Putnam N.H."/>
            <person name="Grigoriev I.V."/>
            <person name="Rokhsar D.S."/>
        </authorList>
    </citation>
    <scope>NUCLEOTIDE SEQUENCE</scope>
    <source>
        <strain evidence="15">I ESC-2004</strain>
    </source>
</reference>
<evidence type="ECO:0000256" key="7">
    <source>
        <dbReference type="ARBA" id="ARBA00023128"/>
    </source>
</evidence>
<dbReference type="InterPro" id="IPR003293">
    <property type="entry name" value="Nudix_hydrolase6-like"/>
</dbReference>
<evidence type="ECO:0000256" key="3">
    <source>
        <dbReference type="ARBA" id="ARBA00004496"/>
    </source>
</evidence>
<dbReference type="EMBL" id="KB302448">
    <property type="protein sequence ID" value="ELU04314.1"/>
    <property type="molecule type" value="Genomic_DNA"/>
</dbReference>
<protein>
    <recommendedName>
        <fullName evidence="10">Nucleoside diphosphate-linked moiety X motif 6</fullName>
    </recommendedName>
</protein>
<dbReference type="AlphaFoldDB" id="R7UEB0"/>
<dbReference type="PANTHER" id="PTHR13994:SF46">
    <property type="entry name" value="NUCLEOSIDE DIPHOSPHATE-LINKED MOIETY X MOTIF 6"/>
    <property type="match status" value="1"/>
</dbReference>
<evidence type="ECO:0000313" key="15">
    <source>
        <dbReference type="Proteomes" id="UP000014760"/>
    </source>
</evidence>
<dbReference type="InterPro" id="IPR015797">
    <property type="entry name" value="NUDIX_hydrolase-like_dom_sf"/>
</dbReference>
<evidence type="ECO:0000313" key="13">
    <source>
        <dbReference type="EMBL" id="ELU04314.1"/>
    </source>
</evidence>
<organism evidence="13">
    <name type="scientific">Capitella teleta</name>
    <name type="common">Polychaete worm</name>
    <dbReference type="NCBI Taxonomy" id="283909"/>
    <lineage>
        <taxon>Eukaryota</taxon>
        <taxon>Metazoa</taxon>
        <taxon>Spiralia</taxon>
        <taxon>Lophotrochozoa</taxon>
        <taxon>Annelida</taxon>
        <taxon>Polychaeta</taxon>
        <taxon>Sedentaria</taxon>
        <taxon>Scolecida</taxon>
        <taxon>Capitellidae</taxon>
        <taxon>Capitella</taxon>
    </lineage>
</organism>
<dbReference type="GO" id="GO:0051287">
    <property type="term" value="F:NAD binding"/>
    <property type="evidence" value="ECO:0007669"/>
    <property type="project" value="TreeGrafter"/>
</dbReference>
<dbReference type="InterPro" id="IPR020476">
    <property type="entry name" value="Nudix_hydrolase"/>
</dbReference>
<comment type="function">
    <text evidence="9">May contribute to the regulation of cell proliferation.</text>
</comment>
<dbReference type="EnsemblMetazoa" id="CapteT175223">
    <property type="protein sequence ID" value="CapteP175223"/>
    <property type="gene ID" value="CapteG175223"/>
</dbReference>
<evidence type="ECO:0000256" key="4">
    <source>
        <dbReference type="ARBA" id="ARBA00005582"/>
    </source>
</evidence>
<dbReference type="Gene3D" id="3.40.630.30">
    <property type="match status" value="1"/>
</dbReference>
<dbReference type="CDD" id="cd04670">
    <property type="entry name" value="NUDIX_ASFGF2_Nudt6"/>
    <property type="match status" value="1"/>
</dbReference>
<keyword evidence="15" id="KW-1185">Reference proteome</keyword>
<keyword evidence="8" id="KW-0539">Nucleus</keyword>
<comment type="similarity">
    <text evidence="4 11">Belongs to the Nudix hydrolase family.</text>
</comment>
<evidence type="ECO:0000256" key="10">
    <source>
        <dbReference type="ARBA" id="ARBA00068898"/>
    </source>
</evidence>
<dbReference type="Gene3D" id="3.90.79.10">
    <property type="entry name" value="Nucleoside Triphosphate Pyrophosphohydrolase"/>
    <property type="match status" value="1"/>
</dbReference>